<sequence length="1384" mass="164457">MTAQNQWQMKRAGVVNFWYYDEEIFQFADGKLLLRGSNGSGKSVTMQSFLPVLLDGKKSPDRLDPFGSKARKMEDYLLGEKEVTERDERTGYLFMEYKRKNTAQYITTGIGLRAKRHKNMDFWGFVITDNRRIGYDLFLYKEEKIGSSSQKVPLTKKELELKIGEGGRVVQSQKEYMELVNKYIFGFETLEAYDELIKLLIQLRSPKLSKDFKPTVIYGILENSLPELSDDELRPLSDTIENMDQTKQQLEQLERDKRALERLCAHYDAYNQYMLAEKAAEYVKARKTLQKKKEEEKALQETIKELNEKFTECIAEQNKLKTDKEVYTETKKQLEKHEVFDAEQEKLLTEKKLASLKDEGNKKEFALNVKEKRERQLRESIQEQMDEHHEFQEKMNELLEEMETDALEASFSNHEINAEDFKRHMEGEFDFIVWKKEAEVYEENLRKILAKWQEYNREKQRFDDASREYGEAQKRLDQTRYEERKWLSLFEEEKNQLHEAFIRWVSDHPYFEISEDQMQQTLHRIQDLYEPYAFEEAKHPFVVKYEELKQQYGTEKLQQAHQISILDKEIKEKKLELEEWKQKKDPEPPRHVLTIEARKELEEKRIPFVPFYQAVEFHDDVSEDLRERVESALYATGLLDALIVPNEYDHMVTKHDKIIQANPVRNDQHTLAAWLKPDLPESSKISKEEVEKVLSSIVVDGEKKNGETVVYSDGRYKIGLIAGHSPTNDAQFIGSQARERYRKQKIEQIQEELSLLQKKREEWQEKYEQTMQMINEIEVSFTQFPTERDAKEAFSNLQAVRHRLKNDEEEVQKRNEKVKEAHRRWDKIRYELNEWTKDMNIEANEQAFHSAHAFMQSYLKQLQSLQVTFTAFARNRTYLQSQKKNLEEVMEDIDSLKGELNILKDRMDKETLKLEQLQKRLQELGAEDIRRQIQEVTEMLEKIEERLPKLGELAVSYTKDRETAEEKQKIILDELTHLEKLDACWEELFEEEVGLRFVLNEEEEGENIYELAKNIQRTYADLLKKETRGSISEKLTKCFFQEQQTLVEYRLTEEMWGKTLDIDEFEGISEEMSMKWNSLHEKARRTILLLEFKGKRVSPYYVLKEIEHDIITQQEVLNETDRELYEEIILNSVGRILRARIHRAERWVKKINDLMEKRDTSSGLTFSIKWRPKTAEVEEEMDTKDLVDLLRSDPRLLKEEDMKRITNHFRSKITRARELSLSEGYGATLHQVIKEILDYRKWFAFTLYYKREGEPKRELTNHVFFTFSGGEKAMAMYIPLFSAAYSRYQEASLDAPYIISLDEAFAGVDENNIRDMFELVEELGFNYIMNSQALWGDYDTVSSLSICELVRPKNAPFVTVIRYFWNGSQRKLLMDEWEEEAMKV</sequence>
<evidence type="ECO:0000256" key="1">
    <source>
        <dbReference type="SAM" id="Coils"/>
    </source>
</evidence>
<evidence type="ECO:0000313" key="3">
    <source>
        <dbReference type="Proteomes" id="UP001225646"/>
    </source>
</evidence>
<dbReference type="InterPro" id="IPR027417">
    <property type="entry name" value="P-loop_NTPase"/>
</dbReference>
<gene>
    <name evidence="2" type="ORF">J2S06_002727</name>
</gene>
<dbReference type="Proteomes" id="UP001225646">
    <property type="component" value="Unassembled WGS sequence"/>
</dbReference>
<dbReference type="NCBIfam" id="TIGR02680">
    <property type="entry name" value="TIGR02680 family protein"/>
    <property type="match status" value="1"/>
</dbReference>
<dbReference type="EMBL" id="JAUSTR010000019">
    <property type="protein sequence ID" value="MDQ0163621.1"/>
    <property type="molecule type" value="Genomic_DNA"/>
</dbReference>
<dbReference type="SUPFAM" id="SSF52540">
    <property type="entry name" value="P-loop containing nucleoside triphosphate hydrolases"/>
    <property type="match status" value="1"/>
</dbReference>
<keyword evidence="3" id="KW-1185">Reference proteome</keyword>
<feature type="coiled-coil region" evidence="1">
    <location>
        <begin position="879"/>
        <end position="953"/>
    </location>
</feature>
<proteinExistence type="predicted"/>
<reference evidence="2 3" key="1">
    <citation type="submission" date="2023-07" db="EMBL/GenBank/DDBJ databases">
        <title>Genomic Encyclopedia of Type Strains, Phase IV (KMG-IV): sequencing the most valuable type-strain genomes for metagenomic binning, comparative biology and taxonomic classification.</title>
        <authorList>
            <person name="Goeker M."/>
        </authorList>
    </citation>
    <scope>NUCLEOTIDE SEQUENCE [LARGE SCALE GENOMIC DNA]</scope>
    <source>
        <strain evidence="2 3">DSM 19092</strain>
    </source>
</reference>
<dbReference type="Gene3D" id="3.40.50.300">
    <property type="entry name" value="P-loop containing nucleotide triphosphate hydrolases"/>
    <property type="match status" value="1"/>
</dbReference>
<feature type="coiled-coil region" evidence="1">
    <location>
        <begin position="438"/>
        <end position="475"/>
    </location>
</feature>
<dbReference type="InterPro" id="IPR013496">
    <property type="entry name" value="CHP02680"/>
</dbReference>
<feature type="coiled-coil region" evidence="1">
    <location>
        <begin position="742"/>
        <end position="824"/>
    </location>
</feature>
<evidence type="ECO:0000313" key="2">
    <source>
        <dbReference type="EMBL" id="MDQ0163621.1"/>
    </source>
</evidence>
<comment type="caution">
    <text evidence="2">The sequence shown here is derived from an EMBL/GenBank/DDBJ whole genome shotgun (WGS) entry which is preliminary data.</text>
</comment>
<name>A0ABT9VRK9_9BACI</name>
<organism evidence="2 3">
    <name type="scientific">Aeribacillus alveayuensis</name>
    <dbReference type="NCBI Taxonomy" id="279215"/>
    <lineage>
        <taxon>Bacteria</taxon>
        <taxon>Bacillati</taxon>
        <taxon>Bacillota</taxon>
        <taxon>Bacilli</taxon>
        <taxon>Bacillales</taxon>
        <taxon>Bacillaceae</taxon>
        <taxon>Aeribacillus</taxon>
    </lineage>
</organism>
<dbReference type="Pfam" id="PF13558">
    <property type="entry name" value="SbcC_Walker_B"/>
    <property type="match status" value="1"/>
</dbReference>
<protein>
    <submittedName>
        <fullName evidence="2">Uncharacterized protein (TIGR02680 family)</fullName>
    </submittedName>
</protein>
<feature type="coiled-coil region" evidence="1">
    <location>
        <begin position="236"/>
        <end position="401"/>
    </location>
</feature>
<keyword evidence="1" id="KW-0175">Coiled coil</keyword>
<accession>A0ABT9VRK9</accession>